<organism evidence="2">
    <name type="scientific">Candidatus Kentrum eta</name>
    <dbReference type="NCBI Taxonomy" id="2126337"/>
    <lineage>
        <taxon>Bacteria</taxon>
        <taxon>Pseudomonadati</taxon>
        <taxon>Pseudomonadota</taxon>
        <taxon>Gammaproteobacteria</taxon>
        <taxon>Candidatus Kentrum</taxon>
    </lineage>
</organism>
<evidence type="ECO:0000313" key="1">
    <source>
        <dbReference type="EMBL" id="VFJ92650.1"/>
    </source>
</evidence>
<sequence>MKPLQPNEELTAVARRTIWFKAPEEAFRDPIHFIAHVLTYGTHNDVEALRRHVPDKELAKAIENAPPGVFDARSWTYWNLKIGRYPPPPLPKRKFE</sequence>
<dbReference type="EMBL" id="CAADFJ010000044">
    <property type="protein sequence ID" value="VFK00362.1"/>
    <property type="molecule type" value="Genomic_DNA"/>
</dbReference>
<evidence type="ECO:0000313" key="3">
    <source>
        <dbReference type="EMBL" id="VFK00362.1"/>
    </source>
</evidence>
<dbReference type="EMBL" id="CAADFG010000046">
    <property type="protein sequence ID" value="VFJ92650.1"/>
    <property type="molecule type" value="Genomic_DNA"/>
</dbReference>
<name>A0A450URJ5_9GAMM</name>
<accession>A0A450URJ5</accession>
<reference evidence="2" key="1">
    <citation type="submission" date="2019-02" db="EMBL/GenBank/DDBJ databases">
        <authorList>
            <person name="Gruber-Vodicka R. H."/>
            <person name="Seah K. B. B."/>
        </authorList>
    </citation>
    <scope>NUCLEOTIDE SEQUENCE</scope>
    <source>
        <strain evidence="3">BECK_SA2B12</strain>
        <strain evidence="1">BECK_SA2B15</strain>
        <strain evidence="2">BECK_SA2B20</strain>
    </source>
</reference>
<proteinExistence type="predicted"/>
<protein>
    <submittedName>
        <fullName evidence="2">Uncharacterized protein</fullName>
    </submittedName>
</protein>
<evidence type="ECO:0000313" key="2">
    <source>
        <dbReference type="EMBL" id="VFJ95090.1"/>
    </source>
</evidence>
<dbReference type="EMBL" id="CAADFI010000071">
    <property type="protein sequence ID" value="VFJ95090.1"/>
    <property type="molecule type" value="Genomic_DNA"/>
</dbReference>
<gene>
    <name evidence="1" type="ORF">BECKH772A_GA0070896_1004613</name>
    <name evidence="2" type="ORF">BECKH772B_GA0070898_1007112</name>
    <name evidence="3" type="ORF">BECKH772C_GA0070978_1004413</name>
</gene>
<dbReference type="AlphaFoldDB" id="A0A450URJ5"/>